<name>A0A2P2KYA7_RHIMU</name>
<dbReference type="AlphaFoldDB" id="A0A2P2KYA7"/>
<sequence length="111" mass="12855">MSRGLNSQMVSSLEQALHHIRLKAHILKMVKGSMFGMCLAIFQVTTLQFSFWFIYVFVFFLFFFVVHSLLIFGISECEISNQLGNWTQNQSSKREDGIPARLREISTKCEL</sequence>
<dbReference type="EMBL" id="GGEC01030227">
    <property type="protein sequence ID" value="MBX10711.1"/>
    <property type="molecule type" value="Transcribed_RNA"/>
</dbReference>
<organism evidence="2">
    <name type="scientific">Rhizophora mucronata</name>
    <name type="common">Asiatic mangrove</name>
    <dbReference type="NCBI Taxonomy" id="61149"/>
    <lineage>
        <taxon>Eukaryota</taxon>
        <taxon>Viridiplantae</taxon>
        <taxon>Streptophyta</taxon>
        <taxon>Embryophyta</taxon>
        <taxon>Tracheophyta</taxon>
        <taxon>Spermatophyta</taxon>
        <taxon>Magnoliopsida</taxon>
        <taxon>eudicotyledons</taxon>
        <taxon>Gunneridae</taxon>
        <taxon>Pentapetalae</taxon>
        <taxon>rosids</taxon>
        <taxon>fabids</taxon>
        <taxon>Malpighiales</taxon>
        <taxon>Rhizophoraceae</taxon>
        <taxon>Rhizophora</taxon>
    </lineage>
</organism>
<keyword evidence="1" id="KW-0812">Transmembrane</keyword>
<keyword evidence="1" id="KW-0472">Membrane</keyword>
<evidence type="ECO:0000256" key="1">
    <source>
        <dbReference type="SAM" id="Phobius"/>
    </source>
</evidence>
<keyword evidence="1" id="KW-1133">Transmembrane helix</keyword>
<reference evidence="2" key="1">
    <citation type="submission" date="2018-02" db="EMBL/GenBank/DDBJ databases">
        <title>Rhizophora mucronata_Transcriptome.</title>
        <authorList>
            <person name="Meera S.P."/>
            <person name="Sreeshan A."/>
            <person name="Augustine A."/>
        </authorList>
    </citation>
    <scope>NUCLEOTIDE SEQUENCE</scope>
    <source>
        <tissue evidence="2">Leaf</tissue>
    </source>
</reference>
<proteinExistence type="predicted"/>
<feature type="transmembrane region" description="Helical" evidence="1">
    <location>
        <begin position="29"/>
        <end position="46"/>
    </location>
</feature>
<accession>A0A2P2KYA7</accession>
<feature type="transmembrane region" description="Helical" evidence="1">
    <location>
        <begin position="52"/>
        <end position="74"/>
    </location>
</feature>
<evidence type="ECO:0000313" key="2">
    <source>
        <dbReference type="EMBL" id="MBX10711.1"/>
    </source>
</evidence>
<protein>
    <submittedName>
        <fullName evidence="2">Beta-glucosidase 18-like isoform X1</fullName>
    </submittedName>
</protein>